<keyword evidence="2" id="KW-1185">Reference proteome</keyword>
<evidence type="ECO:0000313" key="2">
    <source>
        <dbReference type="Proteomes" id="UP000821865"/>
    </source>
</evidence>
<name>A0ACB8C2H8_DERSI</name>
<accession>A0ACB8C2H8</accession>
<sequence>MSVPGLQPPPPFLPSPGHPAVPWDKWKHTFETYMMTSGASGLPTERRGAILLACLTMEGHRIFSTLKSADLPPGSGALLPLLLLPAFQMLVSPCRRRKRMTLQSPSLLTISSVQPTLSWLDTGSVAVLNVQNGVVVFGRKRAPKKLASAGSGSKPSGRGPELPESNRQNLVCLASGARLRSHRVTAVSCRATGSSFQILQVEPGLPNFLSQQKVPYRDNLEFAQGATSAFLRRRLGVPHRRDHVPKLLVSRTPLSFYCACVVGHT</sequence>
<reference evidence="1" key="1">
    <citation type="submission" date="2020-05" db="EMBL/GenBank/DDBJ databases">
        <title>Large-scale comparative analyses of tick genomes elucidate their genetic diversity and vector capacities.</title>
        <authorList>
            <person name="Jia N."/>
            <person name="Wang J."/>
            <person name="Shi W."/>
            <person name="Du L."/>
            <person name="Sun Y."/>
            <person name="Zhan W."/>
            <person name="Jiang J."/>
            <person name="Wang Q."/>
            <person name="Zhang B."/>
            <person name="Ji P."/>
            <person name="Sakyi L.B."/>
            <person name="Cui X."/>
            <person name="Yuan T."/>
            <person name="Jiang B."/>
            <person name="Yang W."/>
            <person name="Lam T.T.-Y."/>
            <person name="Chang Q."/>
            <person name="Ding S."/>
            <person name="Wang X."/>
            <person name="Zhu J."/>
            <person name="Ruan X."/>
            <person name="Zhao L."/>
            <person name="Wei J."/>
            <person name="Que T."/>
            <person name="Du C."/>
            <person name="Cheng J."/>
            <person name="Dai P."/>
            <person name="Han X."/>
            <person name="Huang E."/>
            <person name="Gao Y."/>
            <person name="Liu J."/>
            <person name="Shao H."/>
            <person name="Ye R."/>
            <person name="Li L."/>
            <person name="Wei W."/>
            <person name="Wang X."/>
            <person name="Wang C."/>
            <person name="Yang T."/>
            <person name="Huo Q."/>
            <person name="Li W."/>
            <person name="Guo W."/>
            <person name="Chen H."/>
            <person name="Zhou L."/>
            <person name="Ni X."/>
            <person name="Tian J."/>
            <person name="Zhou Y."/>
            <person name="Sheng Y."/>
            <person name="Liu T."/>
            <person name="Pan Y."/>
            <person name="Xia L."/>
            <person name="Li J."/>
            <person name="Zhao F."/>
            <person name="Cao W."/>
        </authorList>
    </citation>
    <scope>NUCLEOTIDE SEQUENCE</scope>
    <source>
        <strain evidence="1">Dsil-2018</strain>
    </source>
</reference>
<comment type="caution">
    <text evidence="1">The sequence shown here is derived from an EMBL/GenBank/DDBJ whole genome shotgun (WGS) entry which is preliminary data.</text>
</comment>
<gene>
    <name evidence="1" type="ORF">HPB49_007286</name>
</gene>
<dbReference type="Proteomes" id="UP000821865">
    <property type="component" value="Chromosome 9"/>
</dbReference>
<dbReference type="EMBL" id="CM023478">
    <property type="protein sequence ID" value="KAH7933038.1"/>
    <property type="molecule type" value="Genomic_DNA"/>
</dbReference>
<evidence type="ECO:0000313" key="1">
    <source>
        <dbReference type="EMBL" id="KAH7933038.1"/>
    </source>
</evidence>
<proteinExistence type="predicted"/>
<organism evidence="1 2">
    <name type="scientific">Dermacentor silvarum</name>
    <name type="common">Tick</name>
    <dbReference type="NCBI Taxonomy" id="543639"/>
    <lineage>
        <taxon>Eukaryota</taxon>
        <taxon>Metazoa</taxon>
        <taxon>Ecdysozoa</taxon>
        <taxon>Arthropoda</taxon>
        <taxon>Chelicerata</taxon>
        <taxon>Arachnida</taxon>
        <taxon>Acari</taxon>
        <taxon>Parasitiformes</taxon>
        <taxon>Ixodida</taxon>
        <taxon>Ixodoidea</taxon>
        <taxon>Ixodidae</taxon>
        <taxon>Rhipicephalinae</taxon>
        <taxon>Dermacentor</taxon>
    </lineage>
</organism>
<protein>
    <submittedName>
        <fullName evidence="1">Uncharacterized protein</fullName>
    </submittedName>
</protein>